<evidence type="ECO:0000256" key="15">
    <source>
        <dbReference type="PIRSR" id="PIRSR605478-5"/>
    </source>
</evidence>
<keyword evidence="17" id="KW-1133">Transmembrane helix</keyword>
<dbReference type="InterPro" id="IPR020826">
    <property type="entry name" value="Transketolase_BS"/>
</dbReference>
<evidence type="ECO:0000256" key="2">
    <source>
        <dbReference type="ARBA" id="ARBA00011738"/>
    </source>
</evidence>
<dbReference type="SUPFAM" id="SSF52922">
    <property type="entry name" value="TK C-terminal domain-like"/>
    <property type="match status" value="1"/>
</dbReference>
<evidence type="ECO:0000256" key="16">
    <source>
        <dbReference type="RuleBase" id="RU004996"/>
    </source>
</evidence>
<dbReference type="EC" id="2.2.1.1" evidence="3 10"/>
<dbReference type="Gene3D" id="3.40.50.970">
    <property type="match status" value="2"/>
</dbReference>
<comment type="cofactor">
    <cofactor evidence="14">
        <name>Mg(2+)</name>
        <dbReference type="ChEBI" id="CHEBI:18420"/>
    </cofactor>
    <text evidence="14">Binds 1 Mg(2+) ion per subunit. Can also utilize other divalent metal cations, such as Ca(2+), Mn(2+) and Co(2+).</text>
</comment>
<dbReference type="Pfam" id="PF22613">
    <property type="entry name" value="Transketolase_C_1"/>
    <property type="match status" value="1"/>
</dbReference>
<dbReference type="InterPro" id="IPR033247">
    <property type="entry name" value="Transketolase_fam"/>
</dbReference>
<dbReference type="SMART" id="SM00861">
    <property type="entry name" value="Transket_pyr"/>
    <property type="match status" value="1"/>
</dbReference>
<dbReference type="Proteomes" id="UP000657006">
    <property type="component" value="Unassembled WGS sequence"/>
</dbReference>
<dbReference type="FunFam" id="3.40.50.920:FF:000003">
    <property type="entry name" value="Transketolase"/>
    <property type="match status" value="1"/>
</dbReference>
<comment type="catalytic activity">
    <reaction evidence="9 16">
        <text>D-sedoheptulose 7-phosphate + D-glyceraldehyde 3-phosphate = aldehydo-D-ribose 5-phosphate + D-xylulose 5-phosphate</text>
        <dbReference type="Rhea" id="RHEA:10508"/>
        <dbReference type="ChEBI" id="CHEBI:57483"/>
        <dbReference type="ChEBI" id="CHEBI:57737"/>
        <dbReference type="ChEBI" id="CHEBI:58273"/>
        <dbReference type="ChEBI" id="CHEBI:59776"/>
        <dbReference type="EC" id="2.2.1.1"/>
    </reaction>
</comment>
<dbReference type="Pfam" id="PF00456">
    <property type="entry name" value="Transketolase_N"/>
    <property type="match status" value="1"/>
</dbReference>
<evidence type="ECO:0000256" key="14">
    <source>
        <dbReference type="PIRSR" id="PIRSR605478-4"/>
    </source>
</evidence>
<keyword evidence="5 16" id="KW-0808">Transferase</keyword>
<dbReference type="GO" id="GO:0005829">
    <property type="term" value="C:cytosol"/>
    <property type="evidence" value="ECO:0007669"/>
    <property type="project" value="TreeGrafter"/>
</dbReference>
<feature type="binding site" evidence="14">
    <location>
        <position position="187"/>
    </location>
    <ligand>
        <name>Mg(2+)</name>
        <dbReference type="ChEBI" id="CHEBI:18420"/>
    </ligand>
</feature>
<feature type="binding site" evidence="13">
    <location>
        <position position="262"/>
    </location>
    <ligand>
        <name>thiamine diphosphate</name>
        <dbReference type="ChEBI" id="CHEBI:58937"/>
    </ligand>
</feature>
<dbReference type="AlphaFoldDB" id="A0A926I1N7"/>
<evidence type="ECO:0000256" key="11">
    <source>
        <dbReference type="PIRSR" id="PIRSR605478-1"/>
    </source>
</evidence>
<evidence type="ECO:0000256" key="12">
    <source>
        <dbReference type="PIRSR" id="PIRSR605478-2"/>
    </source>
</evidence>
<comment type="function">
    <text evidence="16">Catalyzes the transfer of a two-carbon ketol group from a ketose donor to an aldose acceptor, via a covalent intermediate with the cofactor thiamine pyrophosphate.</text>
</comment>
<evidence type="ECO:0000256" key="17">
    <source>
        <dbReference type="SAM" id="Phobius"/>
    </source>
</evidence>
<feature type="binding site" evidence="13">
    <location>
        <position position="68"/>
    </location>
    <ligand>
        <name>thiamine diphosphate</name>
        <dbReference type="ChEBI" id="CHEBI:58937"/>
    </ligand>
</feature>
<comment type="caution">
    <text evidence="19">The sequence shown here is derived from an EMBL/GenBank/DDBJ whole genome shotgun (WGS) entry which is preliminary data.</text>
</comment>
<comment type="subunit">
    <text evidence="2 16">Homodimer.</text>
</comment>
<evidence type="ECO:0000313" key="20">
    <source>
        <dbReference type="Proteomes" id="UP000657006"/>
    </source>
</evidence>
<reference evidence="19" key="1">
    <citation type="submission" date="2020-08" db="EMBL/GenBank/DDBJ databases">
        <title>Genome public.</title>
        <authorList>
            <person name="Liu C."/>
            <person name="Sun Q."/>
        </authorList>
    </citation>
    <scope>NUCLEOTIDE SEQUENCE</scope>
    <source>
        <strain evidence="19">NSJ-32</strain>
    </source>
</reference>
<feature type="domain" description="Transketolase-like pyrimidine-binding" evidence="18">
    <location>
        <begin position="353"/>
        <end position="523"/>
    </location>
</feature>
<evidence type="ECO:0000256" key="10">
    <source>
        <dbReference type="NCBIfam" id="TIGR00232"/>
    </source>
</evidence>
<dbReference type="RefSeq" id="WP_249289654.1">
    <property type="nucleotide sequence ID" value="NZ_JACRSQ010000009.1"/>
</dbReference>
<organism evidence="19 20">
    <name type="scientific">Bianquea renquensis</name>
    <dbReference type="NCBI Taxonomy" id="2763661"/>
    <lineage>
        <taxon>Bacteria</taxon>
        <taxon>Bacillati</taxon>
        <taxon>Bacillota</taxon>
        <taxon>Clostridia</taxon>
        <taxon>Eubacteriales</taxon>
        <taxon>Bianqueaceae</taxon>
        <taxon>Bianquea</taxon>
    </lineage>
</organism>
<feature type="binding site" evidence="12">
    <location>
        <position position="262"/>
    </location>
    <ligand>
        <name>substrate</name>
    </ligand>
</feature>
<keyword evidence="17" id="KW-0812">Transmembrane</keyword>
<comment type="similarity">
    <text evidence="1 16">Belongs to the transketolase family.</text>
</comment>
<feature type="binding site" evidence="12">
    <location>
        <position position="28"/>
    </location>
    <ligand>
        <name>substrate</name>
    </ligand>
</feature>
<dbReference type="GO" id="GO:0046872">
    <property type="term" value="F:metal ion binding"/>
    <property type="evidence" value="ECO:0007669"/>
    <property type="project" value="UniProtKB-KW"/>
</dbReference>
<name>A0A926I1N7_9FIRM</name>
<dbReference type="GO" id="GO:0006098">
    <property type="term" value="P:pentose-phosphate shunt"/>
    <property type="evidence" value="ECO:0007669"/>
    <property type="project" value="TreeGrafter"/>
</dbReference>
<keyword evidence="6 14" id="KW-0479">Metal-binding</keyword>
<keyword evidence="8 13" id="KW-0786">Thiamine pyrophosphate</keyword>
<feature type="binding site" evidence="13">
    <location>
        <position position="187"/>
    </location>
    <ligand>
        <name>thiamine diphosphate</name>
        <dbReference type="ChEBI" id="CHEBI:58937"/>
    </ligand>
</feature>
<dbReference type="InterPro" id="IPR005478">
    <property type="entry name" value="Transketolase_bac-like"/>
</dbReference>
<dbReference type="NCBIfam" id="TIGR00232">
    <property type="entry name" value="tktlase_bact"/>
    <property type="match status" value="1"/>
</dbReference>
<dbReference type="InterPro" id="IPR055152">
    <property type="entry name" value="Transketolase-like_C_2"/>
</dbReference>
<dbReference type="InterPro" id="IPR005475">
    <property type="entry name" value="Transketolase-like_Pyr-bd"/>
</dbReference>
<evidence type="ECO:0000259" key="18">
    <source>
        <dbReference type="SMART" id="SM00861"/>
    </source>
</evidence>
<dbReference type="FunFam" id="3.40.50.970:FF:000003">
    <property type="entry name" value="Transketolase"/>
    <property type="match status" value="1"/>
</dbReference>
<dbReference type="InterPro" id="IPR009014">
    <property type="entry name" value="Transketo_C/PFOR_II"/>
</dbReference>
<keyword evidence="20" id="KW-1185">Reference proteome</keyword>
<dbReference type="EMBL" id="JACRSQ010000009">
    <property type="protein sequence ID" value="MBC8543485.1"/>
    <property type="molecule type" value="Genomic_DNA"/>
</dbReference>
<feature type="binding site" evidence="12">
    <location>
        <position position="356"/>
    </location>
    <ligand>
        <name>substrate</name>
    </ligand>
</feature>
<feature type="binding site" evidence="14">
    <location>
        <position position="189"/>
    </location>
    <ligand>
        <name>Mg(2+)</name>
        <dbReference type="ChEBI" id="CHEBI:18420"/>
    </ligand>
</feature>
<dbReference type="PANTHER" id="PTHR43522:SF2">
    <property type="entry name" value="TRANSKETOLASE 1-RELATED"/>
    <property type="match status" value="1"/>
</dbReference>
<keyword evidence="16" id="KW-0106">Calcium</keyword>
<dbReference type="PROSITE" id="PS00802">
    <property type="entry name" value="TRANSKETOLASE_2"/>
    <property type="match status" value="1"/>
</dbReference>
<dbReference type="InterPro" id="IPR005474">
    <property type="entry name" value="Transketolase_N"/>
</dbReference>
<dbReference type="Gene3D" id="3.40.50.920">
    <property type="match status" value="1"/>
</dbReference>
<feature type="binding site" evidence="13">
    <location>
        <position position="158"/>
    </location>
    <ligand>
        <name>thiamine diphosphate</name>
        <dbReference type="ChEBI" id="CHEBI:58937"/>
    </ligand>
</feature>
<sequence>MNQAIDTKVINSIRVLSAEAIQKANSGHPGLPLGAAPAAYTLWGYYLKHNPQNPSWKDRDRFVLSAGHGSMLLYSLLHLFGYGLPMEELQQFRQWGSKTPGHPEYGHTVGIETTTGPLGQGIANAVGMAMAEAHLAAIFNREGYPVVDHRTYAFVGDGCLMEGISAEAASLAGTLKLGKLTVLYDSNCISIEGSTDIAFTENVAGRFAAYHWNVVTVEDGNDPAAIAKALEVSQNDERPTIIIIKTQIGYGCPAKQGKASAHGEPLGAENLAALKENLNWPSEPAFYVPEEVYAYTAELSKKGAEQEARWTALFAEYCEKYPEMAELWSEYFENPSYDPWSDEALFAKPEKSAATRNVSGEVLNYLADKLPNMFGGSADLSPSTKTIMKGKGDFSADDYAGANLHFGVREHAMAAIGNGIALHGGLLPYVSTFFVFSDYMKHSCRLSALMKQRIVYVLTHDSIGVGEDGPTHQPIEQLAALRSIPGFTVIRPADACETAVGWAHAVTSQGPTALVLTRQNLPQYAESGQDAAKGAYILRDSKKAVPDVILMASGSEVELIYKAYDELEKCGIDARVVSIPSFELFDAQTDAYKEAILPAAVEKRFAVEAACSFGWHKYTGLKGQILALDHFGASGPASTVFEEFGFTVANVVSIVKSMMEA</sequence>
<evidence type="ECO:0000256" key="13">
    <source>
        <dbReference type="PIRSR" id="PIRSR605478-3"/>
    </source>
</evidence>
<evidence type="ECO:0000256" key="7">
    <source>
        <dbReference type="ARBA" id="ARBA00022842"/>
    </source>
</evidence>
<feature type="active site" description="Proton donor" evidence="11">
    <location>
        <position position="410"/>
    </location>
</feature>
<feature type="binding site" evidence="12">
    <location>
        <position position="468"/>
    </location>
    <ligand>
        <name>substrate</name>
    </ligand>
</feature>
<feature type="binding site" evidence="14">
    <location>
        <position position="157"/>
    </location>
    <ligand>
        <name>Mg(2+)</name>
        <dbReference type="ChEBI" id="CHEBI:18420"/>
    </ligand>
</feature>
<dbReference type="InterPro" id="IPR029061">
    <property type="entry name" value="THDP-binding"/>
</dbReference>
<dbReference type="SUPFAM" id="SSF52518">
    <property type="entry name" value="Thiamin diphosphate-binding fold (THDP-binding)"/>
    <property type="match status" value="2"/>
</dbReference>
<evidence type="ECO:0000256" key="8">
    <source>
        <dbReference type="ARBA" id="ARBA00023052"/>
    </source>
</evidence>
<comment type="cofactor">
    <cofactor evidence="16">
        <name>Mg(2+)</name>
        <dbReference type="ChEBI" id="CHEBI:18420"/>
    </cofactor>
    <cofactor evidence="16">
        <name>Ca(2+)</name>
        <dbReference type="ChEBI" id="CHEBI:29108"/>
    </cofactor>
    <cofactor evidence="16">
        <name>Mn(2+)</name>
        <dbReference type="ChEBI" id="CHEBI:29035"/>
    </cofactor>
    <cofactor evidence="16">
        <name>Co(2+)</name>
        <dbReference type="ChEBI" id="CHEBI:48828"/>
    </cofactor>
    <text evidence="16">Binds 1 Mg(2+) ion per subunit. Can also utilize other divalent metal cations, such as Ca(2+), Mn(2+) and Co(2+).</text>
</comment>
<feature type="binding site" evidence="12">
    <location>
        <position position="472"/>
    </location>
    <ligand>
        <name>substrate</name>
    </ligand>
</feature>
<dbReference type="GO" id="GO:0004802">
    <property type="term" value="F:transketolase activity"/>
    <property type="evidence" value="ECO:0007669"/>
    <property type="project" value="UniProtKB-UniRule"/>
</dbReference>
<evidence type="ECO:0000256" key="9">
    <source>
        <dbReference type="ARBA" id="ARBA00049473"/>
    </source>
</evidence>
<evidence type="ECO:0000256" key="4">
    <source>
        <dbReference type="ARBA" id="ARBA00016662"/>
    </source>
</evidence>
<comment type="cofactor">
    <cofactor evidence="13">
        <name>thiamine diphosphate</name>
        <dbReference type="ChEBI" id="CHEBI:58937"/>
    </cofactor>
    <text evidence="13">Binds 1 thiamine pyrophosphate per subunit. During the reaction, the substrate forms a covalent intermediate with the cofactor.</text>
</comment>
<dbReference type="FunFam" id="3.40.50.970:FF:000004">
    <property type="entry name" value="Transketolase"/>
    <property type="match status" value="1"/>
</dbReference>
<gene>
    <name evidence="19" type="primary">tkt</name>
    <name evidence="19" type="ORF">H8730_08000</name>
</gene>
<accession>A0A926I1N7</accession>
<evidence type="ECO:0000256" key="1">
    <source>
        <dbReference type="ARBA" id="ARBA00007131"/>
    </source>
</evidence>
<dbReference type="CDD" id="cd02012">
    <property type="entry name" value="TPP_TK"/>
    <property type="match status" value="1"/>
</dbReference>
<dbReference type="PANTHER" id="PTHR43522">
    <property type="entry name" value="TRANSKETOLASE"/>
    <property type="match status" value="1"/>
</dbReference>
<dbReference type="CDD" id="cd07033">
    <property type="entry name" value="TPP_PYR_DXS_TK_like"/>
    <property type="match status" value="1"/>
</dbReference>
<evidence type="ECO:0000313" key="19">
    <source>
        <dbReference type="EMBL" id="MBC8543485.1"/>
    </source>
</evidence>
<feature type="binding site" evidence="13">
    <location>
        <position position="436"/>
    </location>
    <ligand>
        <name>thiamine diphosphate</name>
        <dbReference type="ChEBI" id="CHEBI:58937"/>
    </ligand>
</feature>
<keyword evidence="17" id="KW-0472">Membrane</keyword>
<feature type="site" description="Important for catalytic activity" evidence="15">
    <location>
        <position position="262"/>
    </location>
</feature>
<keyword evidence="7 14" id="KW-0460">Magnesium</keyword>
<evidence type="ECO:0000256" key="6">
    <source>
        <dbReference type="ARBA" id="ARBA00022723"/>
    </source>
</evidence>
<protein>
    <recommendedName>
        <fullName evidence="4 10">Transketolase</fullName>
        <ecNumber evidence="3 10">2.2.1.1</ecNumber>
    </recommendedName>
</protein>
<evidence type="ECO:0000256" key="5">
    <source>
        <dbReference type="ARBA" id="ARBA00022679"/>
    </source>
</evidence>
<feature type="binding site" evidence="12">
    <location>
        <position position="460"/>
    </location>
    <ligand>
        <name>substrate</name>
    </ligand>
</feature>
<feature type="binding site" evidence="13">
    <location>
        <begin position="116"/>
        <end position="118"/>
    </location>
    <ligand>
        <name>thiamine diphosphate</name>
        <dbReference type="ChEBI" id="CHEBI:58937"/>
    </ligand>
</feature>
<dbReference type="InterPro" id="IPR049557">
    <property type="entry name" value="Transketolase_CS"/>
</dbReference>
<feature type="binding site" evidence="12">
    <location>
        <position position="383"/>
    </location>
    <ligand>
        <name>substrate</name>
    </ligand>
</feature>
<feature type="transmembrane region" description="Helical" evidence="17">
    <location>
        <begin position="62"/>
        <end position="84"/>
    </location>
</feature>
<evidence type="ECO:0000256" key="3">
    <source>
        <dbReference type="ARBA" id="ARBA00013152"/>
    </source>
</evidence>
<dbReference type="PROSITE" id="PS00801">
    <property type="entry name" value="TRANSKETOLASE_1"/>
    <property type="match status" value="1"/>
</dbReference>
<feature type="site" description="Important for catalytic activity" evidence="15">
    <location>
        <position position="28"/>
    </location>
</feature>
<proteinExistence type="inferred from homology"/>
<dbReference type="Pfam" id="PF02779">
    <property type="entry name" value="Transket_pyr"/>
    <property type="match status" value="1"/>
</dbReference>
<feature type="binding site" evidence="12">
    <location>
        <position position="518"/>
    </location>
    <ligand>
        <name>substrate</name>
    </ligand>
</feature>